<evidence type="ECO:0008006" key="4">
    <source>
        <dbReference type="Google" id="ProtNLM"/>
    </source>
</evidence>
<proteinExistence type="predicted"/>
<keyword evidence="3" id="KW-1185">Reference proteome</keyword>
<dbReference type="AlphaFoldDB" id="A0A511YSX6"/>
<sequence length="331" mass="34814">MDLDAFSAVHAGTWARLEQLSKQRHLTGAESDELVRLYQLVATHLSTVRSTAPDPALVGRLSDVLGRARAAIAGAHEPSLADAARFFRLALPAALYRVRWWTLGVAVAVVGIGVLVAVTMLTTPGGMELAGPPEARAQYANEAFENYYSEHPHGSFAAMVWTNNAWIAALCVALGISGVGTALVLFFNAVSIGMGAAQMAEAGYLDLFFQLILPHGLLELTCVFVAGGAGLKLFWSWIDPAGRPRGRAVAEEGRALVTVVLGLALALGVSGLVEGFVTPSTLPWPVKIAIGAVPFALFWAYVLVVGRKAVRAGETGDISPQHAADALPIAA</sequence>
<dbReference type="PANTHER" id="PTHR35337:SF1">
    <property type="entry name" value="SLR1478 PROTEIN"/>
    <property type="match status" value="1"/>
</dbReference>
<feature type="transmembrane region" description="Helical" evidence="1">
    <location>
        <begin position="100"/>
        <end position="121"/>
    </location>
</feature>
<keyword evidence="1" id="KW-0812">Transmembrane</keyword>
<accession>A0A511YSX6</accession>
<name>A0A511YSX6_9CELL</name>
<dbReference type="InterPro" id="IPR002798">
    <property type="entry name" value="SpoIIM-like"/>
</dbReference>
<protein>
    <recommendedName>
        <fullName evidence="4">Stage II sporulation protein M</fullName>
    </recommendedName>
</protein>
<dbReference type="Pfam" id="PF01944">
    <property type="entry name" value="SpoIIM"/>
    <property type="match status" value="1"/>
</dbReference>
<dbReference type="OrthoDB" id="5243448at2"/>
<keyword evidence="1" id="KW-1133">Transmembrane helix</keyword>
<gene>
    <name evidence="2" type="ORF">AFE02nite_00330</name>
</gene>
<evidence type="ECO:0000313" key="2">
    <source>
        <dbReference type="EMBL" id="GEN78299.1"/>
    </source>
</evidence>
<feature type="transmembrane region" description="Helical" evidence="1">
    <location>
        <begin position="255"/>
        <end position="278"/>
    </location>
</feature>
<keyword evidence="1" id="KW-0472">Membrane</keyword>
<dbReference type="RefSeq" id="WP_034245040.1">
    <property type="nucleotide sequence ID" value="NZ_BJYK01000001.1"/>
</dbReference>
<reference evidence="2 3" key="1">
    <citation type="submission" date="2019-07" db="EMBL/GenBank/DDBJ databases">
        <title>Whole genome shotgun sequence of Actinotalea fermentans NBRC 105374.</title>
        <authorList>
            <person name="Hosoyama A."/>
            <person name="Uohara A."/>
            <person name="Ohji S."/>
            <person name="Ichikawa N."/>
        </authorList>
    </citation>
    <scope>NUCLEOTIDE SEQUENCE [LARGE SCALE GENOMIC DNA]</scope>
    <source>
        <strain evidence="2 3">NBRC 105374</strain>
    </source>
</reference>
<evidence type="ECO:0000313" key="3">
    <source>
        <dbReference type="Proteomes" id="UP000321484"/>
    </source>
</evidence>
<feature type="transmembrane region" description="Helical" evidence="1">
    <location>
        <begin position="165"/>
        <end position="187"/>
    </location>
</feature>
<organism evidence="2 3">
    <name type="scientific">Actinotalea fermentans</name>
    <dbReference type="NCBI Taxonomy" id="43671"/>
    <lineage>
        <taxon>Bacteria</taxon>
        <taxon>Bacillati</taxon>
        <taxon>Actinomycetota</taxon>
        <taxon>Actinomycetes</taxon>
        <taxon>Micrococcales</taxon>
        <taxon>Cellulomonadaceae</taxon>
        <taxon>Actinotalea</taxon>
    </lineage>
</organism>
<evidence type="ECO:0000256" key="1">
    <source>
        <dbReference type="SAM" id="Phobius"/>
    </source>
</evidence>
<dbReference type="PANTHER" id="PTHR35337">
    <property type="entry name" value="SLR1478 PROTEIN"/>
    <property type="match status" value="1"/>
</dbReference>
<dbReference type="EMBL" id="BJYK01000001">
    <property type="protein sequence ID" value="GEN78299.1"/>
    <property type="molecule type" value="Genomic_DNA"/>
</dbReference>
<dbReference type="Proteomes" id="UP000321484">
    <property type="component" value="Unassembled WGS sequence"/>
</dbReference>
<feature type="transmembrane region" description="Helical" evidence="1">
    <location>
        <begin position="284"/>
        <end position="304"/>
    </location>
</feature>
<comment type="caution">
    <text evidence="2">The sequence shown here is derived from an EMBL/GenBank/DDBJ whole genome shotgun (WGS) entry which is preliminary data.</text>
</comment>